<dbReference type="EMBL" id="JACSDZ010000007">
    <property type="protein sequence ID" value="KAF7399705.1"/>
    <property type="molecule type" value="Genomic_DNA"/>
</dbReference>
<evidence type="ECO:0000256" key="1">
    <source>
        <dbReference type="ARBA" id="ARBA00022771"/>
    </source>
</evidence>
<comment type="caution">
    <text evidence="5">The sequence shown here is derived from an EMBL/GenBank/DDBJ whole genome shotgun (WGS) entry which is preliminary data.</text>
</comment>
<dbReference type="Proteomes" id="UP000617340">
    <property type="component" value="Unassembled WGS sequence"/>
</dbReference>
<keyword evidence="2" id="KW-0862">Zinc</keyword>
<dbReference type="PROSITE" id="PS50089">
    <property type="entry name" value="ZF_RING_2"/>
    <property type="match status" value="1"/>
</dbReference>
<evidence type="ECO:0000259" key="4">
    <source>
        <dbReference type="PROSITE" id="PS50089"/>
    </source>
</evidence>
<gene>
    <name evidence="5" type="ORF">HZH68_008297</name>
</gene>
<sequence length="377" mass="44567">MADNNPLGKSWRNSKSNCTTNKYDIMDALYPSLHEKFKMEGVCPICLLEMELTPRFSCVNGHTICYRCKPHFYGCPTCKSSLDIEILPERSGSAHTPPPPTHYFPHPIQPTSRNFPSPIYPSAPPMNSNEFLNQERRNPWGMPIPPEDPQLLPCAYAYLGCWIKIPQHLRLLHESRCQFRPHMEENKLPTDLRHDQSDLVECVHNVVGCKVKMPFWRKTIHENVCNYKEKFLAMNDVIESIGCVTIVDDPEELIDCRYRNIGCMVRMPRRKKYTHEQKCNYRVDDDDYPRRHNRQWEEPDIDFHGNYPDIEFDPEEQVDCKWYEYGCRVRPKRYRKSIHEEKCNYRMAECTYKHYGCNAVFEPSRKYAHENSCGYRP</sequence>
<dbReference type="GO" id="GO:0061630">
    <property type="term" value="F:ubiquitin protein ligase activity"/>
    <property type="evidence" value="ECO:0007669"/>
    <property type="project" value="TreeGrafter"/>
</dbReference>
<dbReference type="PANTHER" id="PTHR10315">
    <property type="entry name" value="E3 UBIQUITIN PROTEIN LIGASE SIAH"/>
    <property type="match status" value="1"/>
</dbReference>
<evidence type="ECO:0000256" key="3">
    <source>
        <dbReference type="PROSITE-ProRule" id="PRU00175"/>
    </source>
</evidence>
<accession>A0A834N7H1</accession>
<proteinExistence type="predicted"/>
<keyword evidence="1 3" id="KW-0863">Zinc-finger</keyword>
<dbReference type="SUPFAM" id="SSF49599">
    <property type="entry name" value="TRAF domain-like"/>
    <property type="match status" value="1"/>
</dbReference>
<dbReference type="GO" id="GO:0005737">
    <property type="term" value="C:cytoplasm"/>
    <property type="evidence" value="ECO:0007669"/>
    <property type="project" value="TreeGrafter"/>
</dbReference>
<feature type="domain" description="RING-type" evidence="4">
    <location>
        <begin position="43"/>
        <end position="79"/>
    </location>
</feature>
<dbReference type="InterPro" id="IPR001841">
    <property type="entry name" value="Znf_RING"/>
</dbReference>
<keyword evidence="1 3" id="KW-0479">Metal-binding</keyword>
<dbReference type="InterPro" id="IPR052088">
    <property type="entry name" value="E3_ubiquitin-ligase_SINA"/>
</dbReference>
<name>A0A834N7H1_VESGE</name>
<organism evidence="5 6">
    <name type="scientific">Vespula germanica</name>
    <name type="common">German yellow jacket</name>
    <name type="synonym">Paravespula germanica</name>
    <dbReference type="NCBI Taxonomy" id="30212"/>
    <lineage>
        <taxon>Eukaryota</taxon>
        <taxon>Metazoa</taxon>
        <taxon>Ecdysozoa</taxon>
        <taxon>Arthropoda</taxon>
        <taxon>Hexapoda</taxon>
        <taxon>Insecta</taxon>
        <taxon>Pterygota</taxon>
        <taxon>Neoptera</taxon>
        <taxon>Endopterygota</taxon>
        <taxon>Hymenoptera</taxon>
        <taxon>Apocrita</taxon>
        <taxon>Aculeata</taxon>
        <taxon>Vespoidea</taxon>
        <taxon>Vespidae</taxon>
        <taxon>Vespinae</taxon>
        <taxon>Vespula</taxon>
    </lineage>
</organism>
<protein>
    <recommendedName>
        <fullName evidence="4">RING-type domain-containing protein</fullName>
    </recommendedName>
</protein>
<evidence type="ECO:0000313" key="5">
    <source>
        <dbReference type="EMBL" id="KAF7399705.1"/>
    </source>
</evidence>
<evidence type="ECO:0000256" key="2">
    <source>
        <dbReference type="ARBA" id="ARBA00022833"/>
    </source>
</evidence>
<dbReference type="PANTHER" id="PTHR10315:SF117">
    <property type="entry name" value="RING-TYPE E3 UBIQUITIN TRANSFERASE"/>
    <property type="match status" value="1"/>
</dbReference>
<dbReference type="Gene3D" id="3.30.40.10">
    <property type="entry name" value="Zinc/RING finger domain, C3HC4 (zinc finger)"/>
    <property type="match status" value="2"/>
</dbReference>
<dbReference type="AlphaFoldDB" id="A0A834N7H1"/>
<dbReference type="InterPro" id="IPR013083">
    <property type="entry name" value="Znf_RING/FYVE/PHD"/>
</dbReference>
<dbReference type="GO" id="GO:0008270">
    <property type="term" value="F:zinc ion binding"/>
    <property type="evidence" value="ECO:0007669"/>
    <property type="project" value="UniProtKB-KW"/>
</dbReference>
<reference evidence="5" key="1">
    <citation type="journal article" date="2020" name="G3 (Bethesda)">
        <title>High-Quality Assemblies for Three Invasive Social Wasps from the &lt;i&gt;Vespula&lt;/i&gt; Genus.</title>
        <authorList>
            <person name="Harrop T.W.R."/>
            <person name="Guhlin J."/>
            <person name="McLaughlin G.M."/>
            <person name="Permina E."/>
            <person name="Stockwell P."/>
            <person name="Gilligan J."/>
            <person name="Le Lec M.F."/>
            <person name="Gruber M.A.M."/>
            <person name="Quinn O."/>
            <person name="Lovegrove M."/>
            <person name="Duncan E.J."/>
            <person name="Remnant E.J."/>
            <person name="Van Eeckhoven J."/>
            <person name="Graham B."/>
            <person name="Knapp R.A."/>
            <person name="Langford K.W."/>
            <person name="Kronenberg Z."/>
            <person name="Press M.O."/>
            <person name="Eacker S.M."/>
            <person name="Wilson-Rankin E.E."/>
            <person name="Purcell J."/>
            <person name="Lester P.J."/>
            <person name="Dearden P.K."/>
        </authorList>
    </citation>
    <scope>NUCLEOTIDE SEQUENCE</scope>
    <source>
        <strain evidence="5">Linc-1</strain>
    </source>
</reference>
<keyword evidence="6" id="KW-1185">Reference proteome</keyword>
<evidence type="ECO:0000313" key="6">
    <source>
        <dbReference type="Proteomes" id="UP000617340"/>
    </source>
</evidence>